<feature type="region of interest" description="Disordered" evidence="1">
    <location>
        <begin position="1"/>
        <end position="26"/>
    </location>
</feature>
<dbReference type="EMBL" id="UINC01087709">
    <property type="protein sequence ID" value="SVC37297.1"/>
    <property type="molecule type" value="Genomic_DNA"/>
</dbReference>
<name>A0A382LPW7_9ZZZZ</name>
<dbReference type="AlphaFoldDB" id="A0A382LPW7"/>
<protein>
    <submittedName>
        <fullName evidence="3">Uncharacterized protein</fullName>
    </submittedName>
</protein>
<proteinExistence type="predicted"/>
<organism evidence="3">
    <name type="scientific">marine metagenome</name>
    <dbReference type="NCBI Taxonomy" id="408172"/>
    <lineage>
        <taxon>unclassified sequences</taxon>
        <taxon>metagenomes</taxon>
        <taxon>ecological metagenomes</taxon>
    </lineage>
</organism>
<evidence type="ECO:0000256" key="1">
    <source>
        <dbReference type="SAM" id="MobiDB-lite"/>
    </source>
</evidence>
<evidence type="ECO:0000256" key="2">
    <source>
        <dbReference type="SAM" id="Phobius"/>
    </source>
</evidence>
<sequence>MAPAAARGDRDHHGNQEAGRGESLHAATLRPVPSDLVSTRLLILSALGCGLAVLLAYAVQVLVAG</sequence>
<gene>
    <name evidence="3" type="ORF">METZ01_LOCUS290151</name>
</gene>
<accession>A0A382LPW7</accession>
<keyword evidence="2" id="KW-0472">Membrane</keyword>
<feature type="compositionally biased region" description="Basic and acidic residues" evidence="1">
    <location>
        <begin position="7"/>
        <end position="23"/>
    </location>
</feature>
<evidence type="ECO:0000313" key="3">
    <source>
        <dbReference type="EMBL" id="SVC37297.1"/>
    </source>
</evidence>
<keyword evidence="2" id="KW-0812">Transmembrane</keyword>
<keyword evidence="2" id="KW-1133">Transmembrane helix</keyword>
<feature type="transmembrane region" description="Helical" evidence="2">
    <location>
        <begin position="41"/>
        <end position="63"/>
    </location>
</feature>
<reference evidence="3" key="1">
    <citation type="submission" date="2018-05" db="EMBL/GenBank/DDBJ databases">
        <authorList>
            <person name="Lanie J.A."/>
            <person name="Ng W.-L."/>
            <person name="Kazmierczak K.M."/>
            <person name="Andrzejewski T.M."/>
            <person name="Davidsen T.M."/>
            <person name="Wayne K.J."/>
            <person name="Tettelin H."/>
            <person name="Glass J.I."/>
            <person name="Rusch D."/>
            <person name="Podicherti R."/>
            <person name="Tsui H.-C.T."/>
            <person name="Winkler M.E."/>
        </authorList>
    </citation>
    <scope>NUCLEOTIDE SEQUENCE</scope>
</reference>